<dbReference type="GO" id="GO:0016787">
    <property type="term" value="F:hydrolase activity"/>
    <property type="evidence" value="ECO:0007669"/>
    <property type="project" value="UniProtKB-KW"/>
</dbReference>
<protein>
    <recommendedName>
        <fullName evidence="6">AB hydrolase-1 domain-containing protein</fullName>
    </recommendedName>
</protein>
<evidence type="ECO:0000313" key="7">
    <source>
        <dbReference type="EMBL" id="OTA28254.1"/>
    </source>
</evidence>
<feature type="domain" description="AB hydrolase-1" evidence="6">
    <location>
        <begin position="167"/>
        <end position="618"/>
    </location>
</feature>
<name>A0A1Y2T0E3_9BIFI</name>
<proteinExistence type="inferred from homology"/>
<keyword evidence="2" id="KW-0378">Hydrolase</keyword>
<dbReference type="EMBL" id="NEKC01000020">
    <property type="protein sequence ID" value="OTA28254.1"/>
    <property type="molecule type" value="Genomic_DNA"/>
</dbReference>
<sequence length="752" mass="81555">MENKKWNREKITMATKLTTRLASAMLTSAMALSLFAVLPAHAADNDTPPAETPTTTETTTTDPTAPDPISDEDLKKQIQYYAEAFKQADGNYRIGEPLAGGTATGTVPSGLEKYYAQKFTGWDRGIMSDTVVQHGYLIVPIDYSDPSKGNIALYLNMYAATGERKGAIVFNNGGPGGSASDYVSGSPVWSNEIKKLNENYDIVGIDPRGVGDSLPFSQCAVDKFTDLTPDNPSVYTTDIEKETEANINTTKKHVNSCFAYTGKAFGFDEAKRELFLRNVGTTNAARDMDVLRSVLGEEKLNFIGLSYGTRLGYVYAQNFPQNVGKFTLDGAMNPFEGTAPTKADETPNLSDEKLRELNAHYLSQGKEFQATYEKFAQWCYSLKGNTKTWRELSEGTLDNDEVASCPLLLPEVQPHEGDLADDNVSLATQQVQNILRPLTTKPIKYVSDYGTTNGLSFDVASTALAGGMYAENKWPTVAHGLQQILSKKVDFAFVNLYDRYSRTDNYGRAGYTTVTCADSANPAAASVANYIRIEKMYHDVTPFRDPGAQYHDIGNLDSCSVWPFAGTLAAGTSVENLPNVLVVSTRNDPATAYENGEVLAKALFGTELTVEGAQHVAFGKQQPGYECANNIIVNYMINGTIPADGQYPPICSVASFRAAAEVPDVPENPATPPQPSKDESNPGEQPQNQTQLEEQKDEKQVKTAGTTSKTAGKAAKSASHKLAQTGVNVAALSVVMLMVIASGAVMVTMRRR</sequence>
<feature type="compositionally biased region" description="Polar residues" evidence="3">
    <location>
        <begin position="682"/>
        <end position="692"/>
    </location>
</feature>
<dbReference type="InterPro" id="IPR000073">
    <property type="entry name" value="AB_hydrolase_1"/>
</dbReference>
<organism evidence="7 8">
    <name type="scientific">Alloscardovia macacae</name>
    <dbReference type="NCBI Taxonomy" id="1160091"/>
    <lineage>
        <taxon>Bacteria</taxon>
        <taxon>Bacillati</taxon>
        <taxon>Actinomycetota</taxon>
        <taxon>Actinomycetes</taxon>
        <taxon>Bifidobacteriales</taxon>
        <taxon>Bifidobacteriaceae</taxon>
        <taxon>Alloscardovia</taxon>
    </lineage>
</organism>
<dbReference type="OrthoDB" id="3252468at2"/>
<keyword evidence="5" id="KW-0732">Signal</keyword>
<evidence type="ECO:0000256" key="1">
    <source>
        <dbReference type="ARBA" id="ARBA00010088"/>
    </source>
</evidence>
<dbReference type="Gene3D" id="3.40.50.1820">
    <property type="entry name" value="alpha/beta hydrolase"/>
    <property type="match status" value="1"/>
</dbReference>
<evidence type="ECO:0000313" key="8">
    <source>
        <dbReference type="Proteomes" id="UP000243540"/>
    </source>
</evidence>
<comment type="caution">
    <text evidence="7">The sequence shown here is derived from an EMBL/GenBank/DDBJ whole genome shotgun (WGS) entry which is preliminary data.</text>
</comment>
<keyword evidence="4" id="KW-0472">Membrane</keyword>
<dbReference type="STRING" id="1160091.B9T39_07205"/>
<evidence type="ECO:0000256" key="5">
    <source>
        <dbReference type="SAM" id="SignalP"/>
    </source>
</evidence>
<dbReference type="Proteomes" id="UP000243540">
    <property type="component" value="Unassembled WGS sequence"/>
</dbReference>
<evidence type="ECO:0000256" key="2">
    <source>
        <dbReference type="ARBA" id="ARBA00022801"/>
    </source>
</evidence>
<dbReference type="AlphaFoldDB" id="A0A1Y2T0E3"/>
<dbReference type="SUPFAM" id="SSF53474">
    <property type="entry name" value="alpha/beta-Hydrolases"/>
    <property type="match status" value="1"/>
</dbReference>
<accession>A0A1Y2T0E3</accession>
<evidence type="ECO:0000256" key="3">
    <source>
        <dbReference type="SAM" id="MobiDB-lite"/>
    </source>
</evidence>
<feature type="region of interest" description="Disordered" evidence="3">
    <location>
        <begin position="663"/>
        <end position="720"/>
    </location>
</feature>
<feature type="transmembrane region" description="Helical" evidence="4">
    <location>
        <begin position="729"/>
        <end position="749"/>
    </location>
</feature>
<keyword evidence="4" id="KW-1133">Transmembrane helix</keyword>
<gene>
    <name evidence="7" type="ORF">B9T39_07205</name>
</gene>
<comment type="similarity">
    <text evidence="1">Belongs to the peptidase S33 family.</text>
</comment>
<dbReference type="Pfam" id="PF00561">
    <property type="entry name" value="Abhydrolase_1"/>
    <property type="match status" value="1"/>
</dbReference>
<evidence type="ECO:0000256" key="4">
    <source>
        <dbReference type="SAM" id="Phobius"/>
    </source>
</evidence>
<dbReference type="InterPro" id="IPR051601">
    <property type="entry name" value="Serine_prot/Carboxylest_S33"/>
</dbReference>
<keyword evidence="4" id="KW-0812">Transmembrane</keyword>
<feature type="compositionally biased region" description="Low complexity" evidence="3">
    <location>
        <begin position="45"/>
        <end position="68"/>
    </location>
</feature>
<dbReference type="InterPro" id="IPR029058">
    <property type="entry name" value="AB_hydrolase_fold"/>
</dbReference>
<reference evidence="7 8" key="1">
    <citation type="submission" date="2017-04" db="EMBL/GenBank/DDBJ databases">
        <title>Draft genome sequences of Alloscardovia macacae UMA81211 and UMA81212 isolated from the feces of a rhesus macaque (Macaca mulatta).</title>
        <authorList>
            <person name="Albert K."/>
            <person name="Sela D.A."/>
        </authorList>
    </citation>
    <scope>NUCLEOTIDE SEQUENCE [LARGE SCALE GENOMIC DNA]</scope>
    <source>
        <strain evidence="7 8">UMA81212</strain>
    </source>
</reference>
<feature type="signal peptide" evidence="5">
    <location>
        <begin position="1"/>
        <end position="42"/>
    </location>
</feature>
<feature type="region of interest" description="Disordered" evidence="3">
    <location>
        <begin position="43"/>
        <end position="71"/>
    </location>
</feature>
<evidence type="ECO:0000259" key="6">
    <source>
        <dbReference type="Pfam" id="PF00561"/>
    </source>
</evidence>
<dbReference type="PANTHER" id="PTHR43248:SF25">
    <property type="entry name" value="AB HYDROLASE-1 DOMAIN-CONTAINING PROTEIN-RELATED"/>
    <property type="match status" value="1"/>
</dbReference>
<feature type="compositionally biased region" description="Low complexity" evidence="3">
    <location>
        <begin position="702"/>
        <end position="717"/>
    </location>
</feature>
<dbReference type="PANTHER" id="PTHR43248">
    <property type="entry name" value="2-SUCCINYL-6-HYDROXY-2,4-CYCLOHEXADIENE-1-CARBOXYLATE SYNTHASE"/>
    <property type="match status" value="1"/>
</dbReference>
<feature type="chain" id="PRO_5030037803" description="AB hydrolase-1 domain-containing protein" evidence="5">
    <location>
        <begin position="43"/>
        <end position="752"/>
    </location>
</feature>